<dbReference type="SUPFAM" id="SSF50044">
    <property type="entry name" value="SH3-domain"/>
    <property type="match status" value="1"/>
</dbReference>
<dbReference type="InterPro" id="IPR027267">
    <property type="entry name" value="AH/BAR_dom_sf"/>
</dbReference>
<feature type="region of interest" description="Disordered" evidence="9">
    <location>
        <begin position="245"/>
        <end position="304"/>
    </location>
</feature>
<dbReference type="CDD" id="cd11790">
    <property type="entry name" value="SH3_Amphiphysin"/>
    <property type="match status" value="1"/>
</dbReference>
<dbReference type="GO" id="GO:0005543">
    <property type="term" value="F:phospholipid binding"/>
    <property type="evidence" value="ECO:0007669"/>
    <property type="project" value="TreeGrafter"/>
</dbReference>
<dbReference type="Gene3D" id="2.30.30.40">
    <property type="entry name" value="SH3 Domains"/>
    <property type="match status" value="1"/>
</dbReference>
<dbReference type="GO" id="GO:0012505">
    <property type="term" value="C:endomembrane system"/>
    <property type="evidence" value="ECO:0007669"/>
    <property type="project" value="UniProtKB-SubCell"/>
</dbReference>
<evidence type="ECO:0000259" key="10">
    <source>
        <dbReference type="PROSITE" id="PS50002"/>
    </source>
</evidence>
<accession>A0AAN9ASU7</accession>
<gene>
    <name evidence="12" type="ORF">V1264_008290</name>
</gene>
<dbReference type="SMART" id="SM00721">
    <property type="entry name" value="BAR"/>
    <property type="match status" value="1"/>
</dbReference>
<organism evidence="12 13">
    <name type="scientific">Littorina saxatilis</name>
    <dbReference type="NCBI Taxonomy" id="31220"/>
    <lineage>
        <taxon>Eukaryota</taxon>
        <taxon>Metazoa</taxon>
        <taxon>Spiralia</taxon>
        <taxon>Lophotrochozoa</taxon>
        <taxon>Mollusca</taxon>
        <taxon>Gastropoda</taxon>
        <taxon>Caenogastropoda</taxon>
        <taxon>Littorinimorpha</taxon>
        <taxon>Littorinoidea</taxon>
        <taxon>Littorinidae</taxon>
        <taxon>Littorina</taxon>
    </lineage>
</organism>
<reference evidence="12 13" key="1">
    <citation type="submission" date="2024-02" db="EMBL/GenBank/DDBJ databases">
        <title>Chromosome-scale genome assembly of the rough periwinkle Littorina saxatilis.</title>
        <authorList>
            <person name="De Jode A."/>
            <person name="Faria R."/>
            <person name="Formenti G."/>
            <person name="Sims Y."/>
            <person name="Smith T.P."/>
            <person name="Tracey A."/>
            <person name="Wood J.M.D."/>
            <person name="Zagrodzka Z.B."/>
            <person name="Johannesson K."/>
            <person name="Butlin R.K."/>
            <person name="Leder E.H."/>
        </authorList>
    </citation>
    <scope>NUCLEOTIDE SEQUENCE [LARGE SCALE GENOMIC DNA]</scope>
    <source>
        <strain evidence="12">Snail1</strain>
        <tissue evidence="12">Muscle</tissue>
    </source>
</reference>
<dbReference type="Gene3D" id="1.20.1270.60">
    <property type="entry name" value="Arfaptin homology (AH) domain/BAR domain"/>
    <property type="match status" value="1"/>
</dbReference>
<sequence>MAEANKSGILAKAQKRLSRTKTKVLQTLGKADRSTDETFDDLIQKTERQHDVAHNLQKEFKTYFHCMRALSHSSKSLAITLGQNYEEEWTDSYGFRASLTTQDLLWSDYLETVQTSVMEALNTYIASFPALKAKIAKRGRKMVDYDNSRHNLEVLQAAKKKDDAKIAKAQEDLNESKRIFEELHNELCSELPGFYNSRVTFYADLFQKHFGCENTLHTEIARISQSLTDTADQLSKEYVQFVYTPKRPLSKSPSDNSEEQHVNGESSPRGGTDSPASSASPAATPTTPSSVARPTDSAAAETAATAASVSASAAAADAEDDSDGADHLYGNQDSIMAAAKVNGDTDKPKEMNALSSDSRKESTDAAPVTNNVYEQPQGNGEEDSDDEDDMYQSPPSNKPAYEAPPNTLFRVEATHTYNGEDIDELTFEPGDIIYVVPFDNEEEQDDGWQLGIKEKDGMKGVFPENFTKRI</sequence>
<feature type="compositionally biased region" description="Low complexity" evidence="9">
    <location>
        <begin position="272"/>
        <end position="304"/>
    </location>
</feature>
<dbReference type="SUPFAM" id="SSF103657">
    <property type="entry name" value="BAR/IMD domain-like"/>
    <property type="match status" value="1"/>
</dbReference>
<dbReference type="FunFam" id="2.30.30.40:FF:000172">
    <property type="entry name" value="Amphiphysin, isoform B"/>
    <property type="match status" value="1"/>
</dbReference>
<evidence type="ECO:0000256" key="2">
    <source>
        <dbReference type="ARBA" id="ARBA00004496"/>
    </source>
</evidence>
<dbReference type="PROSITE" id="PS51021">
    <property type="entry name" value="BAR"/>
    <property type="match status" value="1"/>
</dbReference>
<keyword evidence="4" id="KW-0963">Cytoplasm</keyword>
<dbReference type="InterPro" id="IPR004148">
    <property type="entry name" value="BAR_dom"/>
</dbReference>
<dbReference type="InterPro" id="IPR036028">
    <property type="entry name" value="SH3-like_dom_sf"/>
</dbReference>
<evidence type="ECO:0000313" key="13">
    <source>
        <dbReference type="Proteomes" id="UP001374579"/>
    </source>
</evidence>
<feature type="compositionally biased region" description="Acidic residues" evidence="9">
    <location>
        <begin position="380"/>
        <end position="390"/>
    </location>
</feature>
<dbReference type="Pfam" id="PF03114">
    <property type="entry name" value="BAR"/>
    <property type="match status" value="1"/>
</dbReference>
<evidence type="ECO:0000256" key="7">
    <source>
        <dbReference type="PROSITE-ProRule" id="PRU00192"/>
    </source>
</evidence>
<feature type="region of interest" description="Disordered" evidence="9">
    <location>
        <begin position="340"/>
        <end position="405"/>
    </location>
</feature>
<feature type="coiled-coil region" evidence="8">
    <location>
        <begin position="152"/>
        <end position="186"/>
    </location>
</feature>
<dbReference type="GO" id="GO:0005737">
    <property type="term" value="C:cytoplasm"/>
    <property type="evidence" value="ECO:0007669"/>
    <property type="project" value="UniProtKB-SubCell"/>
</dbReference>
<dbReference type="GO" id="GO:0005886">
    <property type="term" value="C:plasma membrane"/>
    <property type="evidence" value="ECO:0007669"/>
    <property type="project" value="TreeGrafter"/>
</dbReference>
<feature type="domain" description="SH3" evidence="10">
    <location>
        <begin position="406"/>
        <end position="470"/>
    </location>
</feature>
<evidence type="ECO:0000259" key="11">
    <source>
        <dbReference type="PROSITE" id="PS51021"/>
    </source>
</evidence>
<keyword evidence="3 7" id="KW-0728">SH3 domain</keyword>
<dbReference type="PROSITE" id="PS50002">
    <property type="entry name" value="SH3"/>
    <property type="match status" value="1"/>
</dbReference>
<protein>
    <recommendedName>
        <fullName evidence="14">Amphiphysin</fullName>
    </recommendedName>
</protein>
<dbReference type="SMART" id="SM00326">
    <property type="entry name" value="SH3"/>
    <property type="match status" value="1"/>
</dbReference>
<evidence type="ECO:0000256" key="3">
    <source>
        <dbReference type="ARBA" id="ARBA00022443"/>
    </source>
</evidence>
<dbReference type="EMBL" id="JBAMIC010000021">
    <property type="protein sequence ID" value="KAK7092561.1"/>
    <property type="molecule type" value="Genomic_DNA"/>
</dbReference>
<feature type="compositionally biased region" description="Polar residues" evidence="9">
    <location>
        <begin position="368"/>
        <end position="378"/>
    </location>
</feature>
<dbReference type="Pfam" id="PF14604">
    <property type="entry name" value="SH3_9"/>
    <property type="match status" value="1"/>
</dbReference>
<dbReference type="AlphaFoldDB" id="A0AAN9ASU7"/>
<evidence type="ECO:0000256" key="6">
    <source>
        <dbReference type="ARBA" id="ARBA00023136"/>
    </source>
</evidence>
<evidence type="ECO:0000256" key="1">
    <source>
        <dbReference type="ARBA" id="ARBA00004308"/>
    </source>
</evidence>
<evidence type="ECO:0000256" key="5">
    <source>
        <dbReference type="ARBA" id="ARBA00023054"/>
    </source>
</evidence>
<keyword evidence="5 8" id="KW-0175">Coiled coil</keyword>
<keyword evidence="13" id="KW-1185">Reference proteome</keyword>
<evidence type="ECO:0008006" key="14">
    <source>
        <dbReference type="Google" id="ProtNLM"/>
    </source>
</evidence>
<dbReference type="PRINTS" id="PR01251">
    <property type="entry name" value="AMPHIPHYSIN"/>
</dbReference>
<comment type="caution">
    <text evidence="12">The sequence shown here is derived from an EMBL/GenBank/DDBJ whole genome shotgun (WGS) entry which is preliminary data.</text>
</comment>
<dbReference type="PANTHER" id="PTHR46514:SF3">
    <property type="entry name" value="AMPHIPHYSIN"/>
    <property type="match status" value="1"/>
</dbReference>
<name>A0AAN9ASU7_9CAEN</name>
<dbReference type="InterPro" id="IPR003005">
    <property type="entry name" value="Amphiphysin"/>
</dbReference>
<evidence type="ECO:0000256" key="8">
    <source>
        <dbReference type="SAM" id="Coils"/>
    </source>
</evidence>
<comment type="subcellular location">
    <subcellularLocation>
        <location evidence="2">Cytoplasm</location>
    </subcellularLocation>
    <subcellularLocation>
        <location evidence="1">Endomembrane system</location>
    </subcellularLocation>
</comment>
<dbReference type="PANTHER" id="PTHR46514">
    <property type="entry name" value="AMPHIPHYSIN"/>
    <property type="match status" value="1"/>
</dbReference>
<keyword evidence="6" id="KW-0472">Membrane</keyword>
<dbReference type="InterPro" id="IPR001452">
    <property type="entry name" value="SH3_domain"/>
</dbReference>
<evidence type="ECO:0000313" key="12">
    <source>
        <dbReference type="EMBL" id="KAK7092561.1"/>
    </source>
</evidence>
<dbReference type="FunFam" id="1.20.1270.60:FF:000013">
    <property type="entry name" value="Amphiphysin isoform 2"/>
    <property type="match status" value="1"/>
</dbReference>
<feature type="domain" description="BAR" evidence="11">
    <location>
        <begin position="24"/>
        <end position="240"/>
    </location>
</feature>
<evidence type="ECO:0000256" key="9">
    <source>
        <dbReference type="SAM" id="MobiDB-lite"/>
    </source>
</evidence>
<dbReference type="Proteomes" id="UP001374579">
    <property type="component" value="Unassembled WGS sequence"/>
</dbReference>
<evidence type="ECO:0000256" key="4">
    <source>
        <dbReference type="ARBA" id="ARBA00022490"/>
    </source>
</evidence>
<proteinExistence type="predicted"/>